<feature type="compositionally biased region" description="Basic residues" evidence="1">
    <location>
        <begin position="1"/>
        <end position="13"/>
    </location>
</feature>
<feature type="region of interest" description="Disordered" evidence="1">
    <location>
        <begin position="1"/>
        <end position="30"/>
    </location>
</feature>
<evidence type="ECO:0000313" key="3">
    <source>
        <dbReference type="Proteomes" id="UP001237917"/>
    </source>
</evidence>
<gene>
    <name evidence="2" type="ORF">QP487_11025</name>
</gene>
<protein>
    <submittedName>
        <fullName evidence="2">Uncharacterized protein</fullName>
    </submittedName>
</protein>
<reference evidence="2" key="1">
    <citation type="submission" date="2023-05" db="EMBL/GenBank/DDBJ databases">
        <title>Cataloging the Phylogenetic Diversity of Human Bladder Bacteria.</title>
        <authorList>
            <person name="Du J."/>
        </authorList>
    </citation>
    <scope>NUCLEOTIDE SEQUENCE</scope>
    <source>
        <strain evidence="2">UMB0765</strain>
    </source>
</reference>
<evidence type="ECO:0000256" key="1">
    <source>
        <dbReference type="SAM" id="MobiDB-lite"/>
    </source>
</evidence>
<accession>A0AAW6YMY8</accession>
<evidence type="ECO:0000313" key="2">
    <source>
        <dbReference type="EMBL" id="MDK7293946.1"/>
    </source>
</evidence>
<dbReference type="EMBL" id="JASOPU010000022">
    <property type="protein sequence ID" value="MDK7293946.1"/>
    <property type="molecule type" value="Genomic_DNA"/>
</dbReference>
<comment type="caution">
    <text evidence="2">The sequence shown here is derived from an EMBL/GenBank/DDBJ whole genome shotgun (WGS) entry which is preliminary data.</text>
</comment>
<dbReference type="AlphaFoldDB" id="A0AAW6YMY8"/>
<organism evidence="2 3">
    <name type="scientific">Streptococcus pasteurianus</name>
    <dbReference type="NCBI Taxonomy" id="197614"/>
    <lineage>
        <taxon>Bacteria</taxon>
        <taxon>Bacillati</taxon>
        <taxon>Bacillota</taxon>
        <taxon>Bacilli</taxon>
        <taxon>Lactobacillales</taxon>
        <taxon>Streptococcaceae</taxon>
        <taxon>Streptococcus</taxon>
    </lineage>
</organism>
<dbReference type="RefSeq" id="WP_003062892.1">
    <property type="nucleotide sequence ID" value="NZ_CDEY01000038.1"/>
</dbReference>
<proteinExistence type="predicted"/>
<sequence length="56" mass="6424">MFYPRKVKAKKKQASPDFKPVGNSIEERPASINKRENVDDFEIDTVIQTREKTSVG</sequence>
<name>A0AAW6YMY8_9STRE</name>
<dbReference type="Proteomes" id="UP001237917">
    <property type="component" value="Unassembled WGS sequence"/>
</dbReference>